<evidence type="ECO:0000313" key="2">
    <source>
        <dbReference type="Proteomes" id="UP000735302"/>
    </source>
</evidence>
<gene>
    <name evidence="1" type="ORF">PoB_005565800</name>
</gene>
<proteinExistence type="predicted"/>
<reference evidence="1 2" key="1">
    <citation type="journal article" date="2021" name="Elife">
        <title>Chloroplast acquisition without the gene transfer in kleptoplastic sea slugs, Plakobranchus ocellatus.</title>
        <authorList>
            <person name="Maeda T."/>
            <person name="Takahashi S."/>
            <person name="Yoshida T."/>
            <person name="Shimamura S."/>
            <person name="Takaki Y."/>
            <person name="Nagai Y."/>
            <person name="Toyoda A."/>
            <person name="Suzuki Y."/>
            <person name="Arimoto A."/>
            <person name="Ishii H."/>
            <person name="Satoh N."/>
            <person name="Nishiyama T."/>
            <person name="Hasebe M."/>
            <person name="Maruyama T."/>
            <person name="Minagawa J."/>
            <person name="Obokata J."/>
            <person name="Shigenobu S."/>
        </authorList>
    </citation>
    <scope>NUCLEOTIDE SEQUENCE [LARGE SCALE GENOMIC DNA]</scope>
</reference>
<accession>A0AAV4CBB5</accession>
<comment type="caution">
    <text evidence="1">The sequence shown here is derived from an EMBL/GenBank/DDBJ whole genome shotgun (WGS) entry which is preliminary data.</text>
</comment>
<protein>
    <submittedName>
        <fullName evidence="1">Nuclease harbi1-like protein</fullName>
    </submittedName>
</protein>
<dbReference type="EMBL" id="BLXT01006120">
    <property type="protein sequence ID" value="GFO29153.1"/>
    <property type="molecule type" value="Genomic_DNA"/>
</dbReference>
<dbReference type="AlphaFoldDB" id="A0AAV4CBB5"/>
<organism evidence="1 2">
    <name type="scientific">Plakobranchus ocellatus</name>
    <dbReference type="NCBI Taxonomy" id="259542"/>
    <lineage>
        <taxon>Eukaryota</taxon>
        <taxon>Metazoa</taxon>
        <taxon>Spiralia</taxon>
        <taxon>Lophotrochozoa</taxon>
        <taxon>Mollusca</taxon>
        <taxon>Gastropoda</taxon>
        <taxon>Heterobranchia</taxon>
        <taxon>Euthyneura</taxon>
        <taxon>Panpulmonata</taxon>
        <taxon>Sacoglossa</taxon>
        <taxon>Placobranchoidea</taxon>
        <taxon>Plakobranchidae</taxon>
        <taxon>Plakobranchus</taxon>
    </lineage>
</organism>
<evidence type="ECO:0000313" key="1">
    <source>
        <dbReference type="EMBL" id="GFO29153.1"/>
    </source>
</evidence>
<name>A0AAV4CBB5_9GAST</name>
<sequence length="151" mass="16608">MRTAISPHERLTATLRYLATGRSYQDLKFSACVSQPTLSKLIPETCSAIYEVLVNDYLKKLNGVGKLSFLKKWQFGVANGKHVAITPPPGSEDPCTHEITTGLRVESSNVADISPGQSRNASEEAKLVRDNITSYFNTVGKVAWQDKYSVS</sequence>
<keyword evidence="2" id="KW-1185">Reference proteome</keyword>
<dbReference type="Proteomes" id="UP000735302">
    <property type="component" value="Unassembled WGS sequence"/>
</dbReference>